<dbReference type="PANTHER" id="PTHR13847:SF281">
    <property type="entry name" value="FAD DEPENDENT OXIDOREDUCTASE DOMAIN-CONTAINING PROTEIN"/>
    <property type="match status" value="1"/>
</dbReference>
<sequence length="429" mass="46048">MAGPSGAACGSLYEAQAPAAPDWPVLTQRVEADVLIIGGGLTGLSTALHLAQQGVRTVVLEAHAPGWGASGRNGGQVNPGLKPPPDTVEADFGPEQGARLVQMAWQDGPDLVFDLIKRYGINCDAARGGTLRAATATGQLGPLRELERQCRARNWPVHWLDRNAIAARTGHSLYCGGLLDMRGGQLNPLAYTQGLAHAARQEGASLFCRSPVLSLKRTGGRWLAQTRTGCVVAERVVLATNGYTDSLCNPLRRSIVPVYSGIVASEPLPPSLRRAILHDRESLYELGQITTYYRVDGAGRLLMGGRSFSHPAQGALAFPYLVARAQKVWPALRGIGWTQGWNGQLAVTLDHYPHWHEPEPGLLAMLGYNGRGIALATLTGREIAAYLAQGSAPLFPLMPIRPIPFHAFWRAGTYGCILWGRLQDALGLS</sequence>
<dbReference type="RefSeq" id="WP_207853986.1">
    <property type="nucleotide sequence ID" value="NZ_JAFVMG010000005.1"/>
</dbReference>
<dbReference type="Pfam" id="PF01266">
    <property type="entry name" value="DAO"/>
    <property type="match status" value="1"/>
</dbReference>
<name>A0ABS3LLB8_9PROT</name>
<dbReference type="Gene3D" id="3.30.9.10">
    <property type="entry name" value="D-Amino Acid Oxidase, subunit A, domain 2"/>
    <property type="match status" value="1"/>
</dbReference>
<dbReference type="InterPro" id="IPR036188">
    <property type="entry name" value="FAD/NAD-bd_sf"/>
</dbReference>
<keyword evidence="1" id="KW-0560">Oxidoreductase</keyword>
<evidence type="ECO:0000313" key="4">
    <source>
        <dbReference type="Proteomes" id="UP000664399"/>
    </source>
</evidence>
<dbReference type="EMBL" id="JAFVMG010000005">
    <property type="protein sequence ID" value="MBO1328141.1"/>
    <property type="molecule type" value="Genomic_DNA"/>
</dbReference>
<accession>A0ABS3LLB8</accession>
<protein>
    <submittedName>
        <fullName evidence="3">FAD-binding oxidoreductase</fullName>
    </submittedName>
</protein>
<comment type="caution">
    <text evidence="3">The sequence shown here is derived from an EMBL/GenBank/DDBJ whole genome shotgun (WGS) entry which is preliminary data.</text>
</comment>
<proteinExistence type="predicted"/>
<dbReference type="Gene3D" id="3.50.50.60">
    <property type="entry name" value="FAD/NAD(P)-binding domain"/>
    <property type="match status" value="1"/>
</dbReference>
<reference evidence="3 4" key="1">
    <citation type="submission" date="2021-03" db="EMBL/GenBank/DDBJ databases">
        <title>The complete genome sequence of Acetobacter suratthaniensis TBRC 1719.</title>
        <authorList>
            <person name="Charoenyingcharoen P."/>
            <person name="Yukphan P."/>
        </authorList>
    </citation>
    <scope>NUCLEOTIDE SEQUENCE [LARGE SCALE GENOMIC DNA]</scope>
    <source>
        <strain evidence="3 4">TBRC 1719</strain>
    </source>
</reference>
<dbReference type="InterPro" id="IPR006076">
    <property type="entry name" value="FAD-dep_OxRdtase"/>
</dbReference>
<evidence type="ECO:0000313" key="3">
    <source>
        <dbReference type="EMBL" id="MBO1328141.1"/>
    </source>
</evidence>
<evidence type="ECO:0000256" key="1">
    <source>
        <dbReference type="ARBA" id="ARBA00023002"/>
    </source>
</evidence>
<dbReference type="PRINTS" id="PR00411">
    <property type="entry name" value="PNDRDTASEI"/>
</dbReference>
<organism evidence="3 4">
    <name type="scientific">Acetobacter suratthaniensis</name>
    <dbReference type="NCBI Taxonomy" id="1502841"/>
    <lineage>
        <taxon>Bacteria</taxon>
        <taxon>Pseudomonadati</taxon>
        <taxon>Pseudomonadota</taxon>
        <taxon>Alphaproteobacteria</taxon>
        <taxon>Acetobacterales</taxon>
        <taxon>Acetobacteraceae</taxon>
        <taxon>Acetobacter</taxon>
    </lineage>
</organism>
<dbReference type="Proteomes" id="UP000664399">
    <property type="component" value="Unassembled WGS sequence"/>
</dbReference>
<dbReference type="SUPFAM" id="SSF51905">
    <property type="entry name" value="FAD/NAD(P)-binding domain"/>
    <property type="match status" value="1"/>
</dbReference>
<keyword evidence="4" id="KW-1185">Reference proteome</keyword>
<feature type="domain" description="FAD dependent oxidoreductase" evidence="2">
    <location>
        <begin position="33"/>
        <end position="385"/>
    </location>
</feature>
<evidence type="ECO:0000259" key="2">
    <source>
        <dbReference type="Pfam" id="PF01266"/>
    </source>
</evidence>
<dbReference type="PANTHER" id="PTHR13847">
    <property type="entry name" value="SARCOSINE DEHYDROGENASE-RELATED"/>
    <property type="match status" value="1"/>
</dbReference>
<gene>
    <name evidence="3" type="ORF">J2D75_06590</name>
</gene>